<dbReference type="EMBL" id="CM037151">
    <property type="protein sequence ID" value="KAH7843689.1"/>
    <property type="molecule type" value="Genomic_DNA"/>
</dbReference>
<gene>
    <name evidence="1" type="ORF">Vadar_019632</name>
</gene>
<dbReference type="Proteomes" id="UP000828048">
    <property type="component" value="Chromosome 1"/>
</dbReference>
<accession>A0ACB7XRQ1</accession>
<keyword evidence="2" id="KW-1185">Reference proteome</keyword>
<proteinExistence type="predicted"/>
<comment type="caution">
    <text evidence="1">The sequence shown here is derived from an EMBL/GenBank/DDBJ whole genome shotgun (WGS) entry which is preliminary data.</text>
</comment>
<protein>
    <submittedName>
        <fullName evidence="1">Uncharacterized protein</fullName>
    </submittedName>
</protein>
<evidence type="ECO:0000313" key="2">
    <source>
        <dbReference type="Proteomes" id="UP000828048"/>
    </source>
</evidence>
<sequence length="488" mass="54964">MSSTLLASSHLHSSLPFPSPINLLSFINQNTTQQTKLVQFAKPLTSTANSSQVAPEQLTSPKEVSNPISQIGLNSISQDNRNSKLQVQSLVKRIRALPTSHRSTIIDIFQSDGGFKTISSFNDLLTALVTADELELALKLSSDISCYGLLPNCWTYTIMIKLYCKKNELSEAKRVVDHMLDNGFQPNVATFTDLISAFCRGGRVGKALEVLGIMRRIGIEPTIQTYNCLLKGLCYVGKVEKAYELLMNLKKYSQKPDIYTYTVVMDGFCKVGRSDEAYELLVEALEMGLTPNVVTFNTLFTGYCKEGRPMEGIDLLKQMKERDCVPDYISYNTLLFGLLKWAKIHAAVRVYKEMVGIGFRVDERMMNTLLRRLCRGSRREGELLKDAYEVFEKMANWEFVVYDFTYDLVIEAFCRGRDADSALVNLHKMVGLGYNPKMVTFDNVVRALCVEGKVEEASSVLVMYSGRGFPSRVTFDILIDELNRQGLR</sequence>
<reference evidence="1 2" key="1">
    <citation type="journal article" date="2021" name="Hortic Res">
        <title>High-quality reference genome and annotation aids understanding of berry development for evergreen blueberry (Vaccinium darrowii).</title>
        <authorList>
            <person name="Yu J."/>
            <person name="Hulse-Kemp A.M."/>
            <person name="Babiker E."/>
            <person name="Staton M."/>
        </authorList>
    </citation>
    <scope>NUCLEOTIDE SEQUENCE [LARGE SCALE GENOMIC DNA]</scope>
    <source>
        <strain evidence="2">cv. NJ 8807/NJ 8810</strain>
        <tissue evidence="1">Young leaf</tissue>
    </source>
</reference>
<name>A0ACB7XRQ1_9ERIC</name>
<organism evidence="1 2">
    <name type="scientific">Vaccinium darrowii</name>
    <dbReference type="NCBI Taxonomy" id="229202"/>
    <lineage>
        <taxon>Eukaryota</taxon>
        <taxon>Viridiplantae</taxon>
        <taxon>Streptophyta</taxon>
        <taxon>Embryophyta</taxon>
        <taxon>Tracheophyta</taxon>
        <taxon>Spermatophyta</taxon>
        <taxon>Magnoliopsida</taxon>
        <taxon>eudicotyledons</taxon>
        <taxon>Gunneridae</taxon>
        <taxon>Pentapetalae</taxon>
        <taxon>asterids</taxon>
        <taxon>Ericales</taxon>
        <taxon>Ericaceae</taxon>
        <taxon>Vaccinioideae</taxon>
        <taxon>Vaccinieae</taxon>
        <taxon>Vaccinium</taxon>
    </lineage>
</organism>
<evidence type="ECO:0000313" key="1">
    <source>
        <dbReference type="EMBL" id="KAH7843689.1"/>
    </source>
</evidence>